<dbReference type="InterPro" id="IPR016166">
    <property type="entry name" value="FAD-bd_PCMH"/>
</dbReference>
<dbReference type="Gene3D" id="3.30.43.10">
    <property type="entry name" value="Uridine Diphospho-n-acetylenolpyruvylglucosamine Reductase, domain 2"/>
    <property type="match status" value="1"/>
</dbReference>
<accession>A0A0E0CCT8</accession>
<dbReference type="PANTHER" id="PTHR13878">
    <property type="entry name" value="GULONOLACTONE OXIDASE"/>
    <property type="match status" value="1"/>
</dbReference>
<protein>
    <recommendedName>
        <fullName evidence="5">cytokinin dehydrogenase</fullName>
        <ecNumber evidence="5">1.5.99.12</ecNumber>
    </recommendedName>
</protein>
<reference evidence="12" key="1">
    <citation type="submission" date="2015-04" db="UniProtKB">
        <authorList>
            <consortium name="EnsemblPlants"/>
        </authorList>
    </citation>
    <scope>IDENTIFICATION</scope>
</reference>
<evidence type="ECO:0000256" key="6">
    <source>
        <dbReference type="ARBA" id="ARBA00022630"/>
    </source>
</evidence>
<dbReference type="PANTHER" id="PTHR13878:SF53">
    <property type="entry name" value="CYTOKININ DEHYDROGENASE 6"/>
    <property type="match status" value="1"/>
</dbReference>
<feature type="domain" description="FAD-binding PCMH-type" evidence="11">
    <location>
        <begin position="59"/>
        <end position="240"/>
    </location>
</feature>
<comment type="subcellular location">
    <subcellularLocation>
        <location evidence="2">Secreted</location>
        <location evidence="2">Extracellular space</location>
    </subcellularLocation>
</comment>
<dbReference type="GO" id="GO:0005576">
    <property type="term" value="C:extracellular region"/>
    <property type="evidence" value="ECO:0007669"/>
    <property type="project" value="UniProtKB-SubCell"/>
</dbReference>
<dbReference type="InterPro" id="IPR006094">
    <property type="entry name" value="Oxid_FAD_bind_N"/>
</dbReference>
<feature type="signal peptide" evidence="10">
    <location>
        <begin position="1"/>
        <end position="23"/>
    </location>
</feature>
<dbReference type="PROSITE" id="PS51387">
    <property type="entry name" value="FAD_PCMH"/>
    <property type="match status" value="1"/>
</dbReference>
<dbReference type="PROSITE" id="PS00862">
    <property type="entry name" value="OX2_COVAL_FAD"/>
    <property type="match status" value="1"/>
</dbReference>
<dbReference type="EnsemblPlants" id="OMERI01G40370.1">
    <property type="protein sequence ID" value="OMERI01G40370.1"/>
    <property type="gene ID" value="OMERI01G40370"/>
</dbReference>
<evidence type="ECO:0000256" key="1">
    <source>
        <dbReference type="ARBA" id="ARBA00001974"/>
    </source>
</evidence>
<dbReference type="GO" id="GO:0019139">
    <property type="term" value="F:cytokinin dehydrogenase activity"/>
    <property type="evidence" value="ECO:0007669"/>
    <property type="project" value="UniProtKB-EC"/>
</dbReference>
<evidence type="ECO:0000256" key="3">
    <source>
        <dbReference type="ARBA" id="ARBA00005466"/>
    </source>
</evidence>
<dbReference type="InterPro" id="IPR016169">
    <property type="entry name" value="FAD-bd_PCMH_sub2"/>
</dbReference>
<dbReference type="InterPro" id="IPR006093">
    <property type="entry name" value="Oxy_OxRdtase_FAD_BS"/>
</dbReference>
<dbReference type="AlphaFoldDB" id="A0A0E0CCT8"/>
<dbReference type="InterPro" id="IPR016170">
    <property type="entry name" value="Cytok_DH_C_sf"/>
</dbReference>
<dbReference type="STRING" id="40149.A0A0E0CCT8"/>
<proteinExistence type="inferred from homology"/>
<dbReference type="SUPFAM" id="SSF55103">
    <property type="entry name" value="FAD-linked oxidases, C-terminal domain"/>
    <property type="match status" value="1"/>
</dbReference>
<dbReference type="Pfam" id="PF01565">
    <property type="entry name" value="FAD_binding_4"/>
    <property type="match status" value="1"/>
</dbReference>
<keyword evidence="10" id="KW-0732">Signal</keyword>
<dbReference type="InterPro" id="IPR036318">
    <property type="entry name" value="FAD-bd_PCMH-like_sf"/>
</dbReference>
<dbReference type="Pfam" id="PF09265">
    <property type="entry name" value="Cytokin-bind"/>
    <property type="match status" value="1"/>
</dbReference>
<comment type="catalytic activity">
    <reaction evidence="9">
        <text>N(6)-dimethylallyladenine + A + H2O = 3-methyl-2-butenal + adenine + AH2</text>
        <dbReference type="Rhea" id="RHEA:13625"/>
        <dbReference type="ChEBI" id="CHEBI:13193"/>
        <dbReference type="ChEBI" id="CHEBI:15377"/>
        <dbReference type="ChEBI" id="CHEBI:15825"/>
        <dbReference type="ChEBI" id="CHEBI:16708"/>
        <dbReference type="ChEBI" id="CHEBI:17499"/>
        <dbReference type="ChEBI" id="CHEBI:17660"/>
        <dbReference type="EC" id="1.5.99.12"/>
    </reaction>
</comment>
<dbReference type="EC" id="1.5.99.12" evidence="5"/>
<name>A0A0E0CCT8_9ORYZ</name>
<evidence type="ECO:0000256" key="8">
    <source>
        <dbReference type="ARBA" id="ARBA00023002"/>
    </source>
</evidence>
<evidence type="ECO:0000256" key="10">
    <source>
        <dbReference type="SAM" id="SignalP"/>
    </source>
</evidence>
<dbReference type="Gene3D" id="3.30.465.10">
    <property type="match status" value="1"/>
</dbReference>
<dbReference type="eggNOG" id="KOG1231">
    <property type="taxonomic scope" value="Eukaryota"/>
</dbReference>
<feature type="chain" id="PRO_5002355601" description="cytokinin dehydrogenase" evidence="10">
    <location>
        <begin position="24"/>
        <end position="332"/>
    </location>
</feature>
<keyword evidence="6" id="KW-0285">Flavoprotein</keyword>
<evidence type="ECO:0000313" key="13">
    <source>
        <dbReference type="Proteomes" id="UP000008021"/>
    </source>
</evidence>
<evidence type="ECO:0000256" key="9">
    <source>
        <dbReference type="ARBA" id="ARBA00048224"/>
    </source>
</evidence>
<keyword evidence="13" id="KW-1185">Reference proteome</keyword>
<evidence type="ECO:0000256" key="7">
    <source>
        <dbReference type="ARBA" id="ARBA00022827"/>
    </source>
</evidence>
<dbReference type="GO" id="GO:0009690">
    <property type="term" value="P:cytokinin metabolic process"/>
    <property type="evidence" value="ECO:0007669"/>
    <property type="project" value="InterPro"/>
</dbReference>
<dbReference type="HOGENOM" id="CLU_024955_0_0_1"/>
<dbReference type="InterPro" id="IPR016164">
    <property type="entry name" value="FAD-linked_Oxase-like_C"/>
</dbReference>
<organism evidence="12">
    <name type="scientific">Oryza meridionalis</name>
    <dbReference type="NCBI Taxonomy" id="40149"/>
    <lineage>
        <taxon>Eukaryota</taxon>
        <taxon>Viridiplantae</taxon>
        <taxon>Streptophyta</taxon>
        <taxon>Embryophyta</taxon>
        <taxon>Tracheophyta</taxon>
        <taxon>Spermatophyta</taxon>
        <taxon>Magnoliopsida</taxon>
        <taxon>Liliopsida</taxon>
        <taxon>Poales</taxon>
        <taxon>Poaceae</taxon>
        <taxon>BOP clade</taxon>
        <taxon>Oryzoideae</taxon>
        <taxon>Oryzeae</taxon>
        <taxon>Oryzinae</taxon>
        <taxon>Oryza</taxon>
    </lineage>
</organism>
<keyword evidence="7" id="KW-0274">FAD</keyword>
<evidence type="ECO:0000259" key="11">
    <source>
        <dbReference type="PROSITE" id="PS51387"/>
    </source>
</evidence>
<dbReference type="Gene3D" id="3.40.462.10">
    <property type="entry name" value="FAD-linked oxidases, C-terminal domain"/>
    <property type="match status" value="1"/>
</dbReference>
<comment type="cofactor">
    <cofactor evidence="1">
        <name>FAD</name>
        <dbReference type="ChEBI" id="CHEBI:57692"/>
    </cofactor>
</comment>
<dbReference type="InterPro" id="IPR050432">
    <property type="entry name" value="FAD-linked_Oxidoreductases_BP"/>
</dbReference>
<dbReference type="Proteomes" id="UP000008021">
    <property type="component" value="Chromosome 1"/>
</dbReference>
<dbReference type="InterPro" id="IPR015345">
    <property type="entry name" value="Cytokinin_DH_FAD/cytokin-bd"/>
</dbReference>
<keyword evidence="8" id="KW-0560">Oxidoreductase</keyword>
<dbReference type="Gramene" id="OMERI01G40370.1">
    <property type="protein sequence ID" value="OMERI01G40370.1"/>
    <property type="gene ID" value="OMERI01G40370"/>
</dbReference>
<dbReference type="InterPro" id="IPR016167">
    <property type="entry name" value="FAD-bd_PCMH_sub1"/>
</dbReference>
<evidence type="ECO:0000313" key="12">
    <source>
        <dbReference type="EnsemblPlants" id="OMERI01G40370.1"/>
    </source>
</evidence>
<comment type="similarity">
    <text evidence="3">Belongs to the oxygen-dependent FAD-linked oxidoreductase family.</text>
</comment>
<comment type="subunit">
    <text evidence="4">Monomer.</text>
</comment>
<sequence length="332" mass="35869">MKPSIVHCLKLLMLLALGGVTMHVPDEDDVVASLGALRLDGHFSFDDAHAAARDFGNRCSLLPAAVLHPGSVSDVAATVRRVFQLGRSSPLTVAARGHGHSLLGQSQAAGGIVVKMESLAGAGNKAVRVHGGASPHVDAPGGELWINVLHETLKHGLAPRSWTDYLHLTVGGTLSNAGVSGQAFRHGPQVSNVNQLEIVTGRGEVVTCSHEENSDLFYAALGGLGQFGIITRARIALEPAPKMVRWIRVLYSDFETFTEDQEKLIASEKTFDYIEGFVIINRTGILNNWRTSFKPQDPVQASQFQSDGRVLYCLELTMNFNHDEADIMEQVS</sequence>
<dbReference type="SUPFAM" id="SSF56176">
    <property type="entry name" value="FAD-binding/transporter-associated domain-like"/>
    <property type="match status" value="1"/>
</dbReference>
<dbReference type="GO" id="GO:0071949">
    <property type="term" value="F:FAD binding"/>
    <property type="evidence" value="ECO:0007669"/>
    <property type="project" value="InterPro"/>
</dbReference>
<reference evidence="12" key="2">
    <citation type="submission" date="2018-05" db="EMBL/GenBank/DDBJ databases">
        <title>OmerRS3 (Oryza meridionalis Reference Sequence Version 3).</title>
        <authorList>
            <person name="Zhang J."/>
            <person name="Kudrna D."/>
            <person name="Lee S."/>
            <person name="Talag J."/>
            <person name="Welchert J."/>
            <person name="Wing R.A."/>
        </authorList>
    </citation>
    <scope>NUCLEOTIDE SEQUENCE [LARGE SCALE GENOMIC DNA]</scope>
    <source>
        <strain evidence="12">cv. OR44</strain>
    </source>
</reference>
<evidence type="ECO:0000256" key="4">
    <source>
        <dbReference type="ARBA" id="ARBA00011245"/>
    </source>
</evidence>
<evidence type="ECO:0000256" key="2">
    <source>
        <dbReference type="ARBA" id="ARBA00004239"/>
    </source>
</evidence>
<evidence type="ECO:0000256" key="5">
    <source>
        <dbReference type="ARBA" id="ARBA00011928"/>
    </source>
</evidence>